<dbReference type="Gene3D" id="2.70.98.70">
    <property type="match status" value="1"/>
</dbReference>
<evidence type="ECO:0000256" key="3">
    <source>
        <dbReference type="ARBA" id="ARBA00022729"/>
    </source>
</evidence>
<keyword evidence="2" id="KW-0812">Transmembrane</keyword>
<dbReference type="GO" id="GO:0016020">
    <property type="term" value="C:membrane"/>
    <property type="evidence" value="ECO:0007669"/>
    <property type="project" value="UniProtKB-SubCell"/>
</dbReference>
<dbReference type="PANTHER" id="PTHR15532">
    <property type="match status" value="1"/>
</dbReference>
<dbReference type="InterPro" id="IPR008929">
    <property type="entry name" value="Chondroitin_lyas"/>
</dbReference>
<reference evidence="8" key="1">
    <citation type="submission" date="2024-06" db="EMBL/GenBank/DDBJ databases">
        <title>Kribbella sp. strain HUAS MG21 genome sequences.</title>
        <authorList>
            <person name="Mo P."/>
        </authorList>
    </citation>
    <scope>NUCLEOTIDE SEQUENCE</scope>
    <source>
        <strain evidence="8">HUAS MG21</strain>
    </source>
</reference>
<sequence length="699" mass="76314">MFDQRIDVLRDGLETRYAAQWRRLREQCDWYRTQTPPTEHPSASITYFGPAAANLALAYRLTGNDGYRAEAARWISAAIGFPHWGKAHMPDHDLDAGWLLHGLSLASTWLGDDFELAAGLRAKLELQGARLYEFAVESEGSWWSSSYWQNHNWICYTGLATAGYALGRAEWTERAKANFATVLELLPADGSSMEGVVYWRYGVPWLATYLDLLQDQEMLDWWQRFPFLANTFSYRLQQCAPGFEENIDHGDCHDRRSGHSVALYRKLASAYRIGEAQWLADLVSERFFWREAYASGVKPGVMPEAYLEMLWYDDSVLPVDPEKSAPLSAYFPDLGLVTARTGWDDKATMVSFKAAPGGGHQAWETSHRLDRERGWDTLSAGHHHPDSGSFVLTSRGAFLAVDEGYSNRKRAGDHNLILVDGFGYADEDRYHVYKGIPYERQAEMVDVLAADGMAHATARIAAMYPPELGITRLDRTLVFTPAGRIVLLDRCAAEEPRDWTFLLHADWPIEYGQGIANARSGRNPAGAGTGTGAGTGADTGEGAGVGAGTGAAVGAGAGTRAVDGDEIVLRSGSAQAWVRFHTPVTVDVSVTEVEANPTSSTPSLRLTRTMHTLRATAERSTVATLLTTIEPTSALHPTPPTARYLSVPNGHAITFADETVLLTVDGADGGAWSADAASGGSDGGAVRCVIETPDGRSTV</sequence>
<evidence type="ECO:0000313" key="8">
    <source>
        <dbReference type="EMBL" id="XBV28084.1"/>
    </source>
</evidence>
<dbReference type="InterPro" id="IPR052447">
    <property type="entry name" value="Dermatan-Sulfate_Isomerase"/>
</dbReference>
<organism evidence="8">
    <name type="scientific">Kribbella sp. HUAS MG21</name>
    <dbReference type="NCBI Taxonomy" id="3160966"/>
    <lineage>
        <taxon>Bacteria</taxon>
        <taxon>Bacillati</taxon>
        <taxon>Actinomycetota</taxon>
        <taxon>Actinomycetes</taxon>
        <taxon>Propionibacteriales</taxon>
        <taxon>Kribbellaceae</taxon>
        <taxon>Kribbella</taxon>
    </lineage>
</organism>
<evidence type="ECO:0000256" key="7">
    <source>
        <dbReference type="ARBA" id="ARBA00023235"/>
    </source>
</evidence>
<evidence type="ECO:0008006" key="9">
    <source>
        <dbReference type="Google" id="ProtNLM"/>
    </source>
</evidence>
<dbReference type="GO" id="GO:0016853">
    <property type="term" value="F:isomerase activity"/>
    <property type="evidence" value="ECO:0007669"/>
    <property type="project" value="UniProtKB-KW"/>
</dbReference>
<accession>A0AAU7TN51</accession>
<evidence type="ECO:0000256" key="4">
    <source>
        <dbReference type="ARBA" id="ARBA00022989"/>
    </source>
</evidence>
<keyword evidence="7" id="KW-0413">Isomerase</keyword>
<evidence type="ECO:0000256" key="6">
    <source>
        <dbReference type="ARBA" id="ARBA00023180"/>
    </source>
</evidence>
<protein>
    <recommendedName>
        <fullName evidence="9">Heparinase II/III-like protein</fullName>
    </recommendedName>
</protein>
<gene>
    <name evidence="8" type="ORF">ABN611_17000</name>
</gene>
<dbReference type="AlphaFoldDB" id="A0AAU7TN51"/>
<evidence type="ECO:0000256" key="5">
    <source>
        <dbReference type="ARBA" id="ARBA00023136"/>
    </source>
</evidence>
<keyword evidence="6" id="KW-0325">Glycoprotein</keyword>
<keyword evidence="4" id="KW-1133">Transmembrane helix</keyword>
<dbReference type="Gene3D" id="1.50.10.100">
    <property type="entry name" value="Chondroitin AC/alginate lyase"/>
    <property type="match status" value="1"/>
</dbReference>
<dbReference type="PANTHER" id="PTHR15532:SF5">
    <property type="entry name" value="SULFOTRANSFERASE DOMAIN-CONTAINING PROTEIN"/>
    <property type="match status" value="1"/>
</dbReference>
<keyword evidence="3" id="KW-0732">Signal</keyword>
<keyword evidence="5" id="KW-0472">Membrane</keyword>
<name>A0AAU7TN51_9ACTN</name>
<comment type="subcellular location">
    <subcellularLocation>
        <location evidence="1">Membrane</location>
        <topology evidence="1">Multi-pass membrane protein</topology>
    </subcellularLocation>
</comment>
<dbReference type="SUPFAM" id="SSF48230">
    <property type="entry name" value="Chondroitin AC/alginate lyase"/>
    <property type="match status" value="1"/>
</dbReference>
<evidence type="ECO:0000256" key="1">
    <source>
        <dbReference type="ARBA" id="ARBA00004141"/>
    </source>
</evidence>
<dbReference type="EMBL" id="CP158165">
    <property type="protein sequence ID" value="XBV28084.1"/>
    <property type="molecule type" value="Genomic_DNA"/>
</dbReference>
<proteinExistence type="predicted"/>
<evidence type="ECO:0000256" key="2">
    <source>
        <dbReference type="ARBA" id="ARBA00022692"/>
    </source>
</evidence>
<dbReference type="RefSeq" id="WP_350280858.1">
    <property type="nucleotide sequence ID" value="NZ_CP158165.1"/>
</dbReference>